<proteinExistence type="predicted"/>
<dbReference type="OMA" id="FSEYEYK"/>
<dbReference type="SMART" id="SM00360">
    <property type="entry name" value="RRM"/>
    <property type="match status" value="2"/>
</dbReference>
<evidence type="ECO:0000256" key="2">
    <source>
        <dbReference type="PROSITE-ProRule" id="PRU00176"/>
    </source>
</evidence>
<dbReference type="Proteomes" id="UP000688137">
    <property type="component" value="Unassembled WGS sequence"/>
</dbReference>
<keyword evidence="1 2" id="KW-0694">RNA-binding</keyword>
<keyword evidence="5" id="KW-1185">Reference proteome</keyword>
<feature type="domain" description="RRM" evidence="3">
    <location>
        <begin position="208"/>
        <end position="280"/>
    </location>
</feature>
<dbReference type="InterPro" id="IPR000504">
    <property type="entry name" value="RRM_dom"/>
</dbReference>
<sequence length="373" mass="43403">MNSRDPPSKILLLIISCLPHSFPLTNDYLFDMFKSYGDINKILIFERGKTNKAFIEYLNIKHAILARKNMMGKQITPQGGKLLIHFSHLKQLNLEVVDQTRGTSYQQSEVETQLLLNSVSKIKIKNNKENIQCQQVQTSQVDFTNQNQMRVAQDLGESPNKAIMESQLKQLIQILDDDYNNEIEKSQQIQFDQQQQIIHQLLDQKPSKYLIVSNIDIKVTSKMLYNLFNRVGHLETLILNKKQQTAILKFMNSDQATIAKELLNNVLFFNKELRILFHQQQDDQRALNIDEELYIGSKTKFKIVPISKVLILSGIKDIIEIQNMLKLVGMIQDIRLEYNQIKITMVDIYEALKVISVFSEYEYKGNKINIFFQ</sequence>
<dbReference type="PROSITE" id="PS50102">
    <property type="entry name" value="RRM"/>
    <property type="match status" value="2"/>
</dbReference>
<dbReference type="EMBL" id="CAJJDM010000008">
    <property type="protein sequence ID" value="CAD8047164.1"/>
    <property type="molecule type" value="Genomic_DNA"/>
</dbReference>
<comment type="caution">
    <text evidence="4">The sequence shown here is derived from an EMBL/GenBank/DDBJ whole genome shotgun (WGS) entry which is preliminary data.</text>
</comment>
<name>A0A8S1JW64_PARPR</name>
<evidence type="ECO:0000259" key="3">
    <source>
        <dbReference type="PROSITE" id="PS50102"/>
    </source>
</evidence>
<dbReference type="Pfam" id="PF00076">
    <property type="entry name" value="RRM_1"/>
    <property type="match status" value="1"/>
</dbReference>
<reference evidence="4" key="1">
    <citation type="submission" date="2021-01" db="EMBL/GenBank/DDBJ databases">
        <authorList>
            <consortium name="Genoscope - CEA"/>
            <person name="William W."/>
        </authorList>
    </citation>
    <scope>NUCLEOTIDE SEQUENCE</scope>
</reference>
<protein>
    <recommendedName>
        <fullName evidence="3">RRM domain-containing protein</fullName>
    </recommendedName>
</protein>
<gene>
    <name evidence="4" type="ORF">PPRIM_AZ9-3.1.T0110291</name>
</gene>
<organism evidence="4 5">
    <name type="scientific">Paramecium primaurelia</name>
    <dbReference type="NCBI Taxonomy" id="5886"/>
    <lineage>
        <taxon>Eukaryota</taxon>
        <taxon>Sar</taxon>
        <taxon>Alveolata</taxon>
        <taxon>Ciliophora</taxon>
        <taxon>Intramacronucleata</taxon>
        <taxon>Oligohymenophorea</taxon>
        <taxon>Peniculida</taxon>
        <taxon>Parameciidae</taxon>
        <taxon>Paramecium</taxon>
    </lineage>
</organism>
<dbReference type="GO" id="GO:0003723">
    <property type="term" value="F:RNA binding"/>
    <property type="evidence" value="ECO:0007669"/>
    <property type="project" value="UniProtKB-UniRule"/>
</dbReference>
<dbReference type="Pfam" id="PF13893">
    <property type="entry name" value="RRM_5"/>
    <property type="match status" value="1"/>
</dbReference>
<dbReference type="FunFam" id="3.30.70.330:FF:000566">
    <property type="entry name" value="Uncharacterized protein"/>
    <property type="match status" value="1"/>
</dbReference>
<dbReference type="PANTHER" id="PTHR23189">
    <property type="entry name" value="RNA RECOGNITION MOTIF-CONTAINING"/>
    <property type="match status" value="1"/>
</dbReference>
<evidence type="ECO:0000313" key="4">
    <source>
        <dbReference type="EMBL" id="CAD8047164.1"/>
    </source>
</evidence>
<dbReference type="AlphaFoldDB" id="A0A8S1JW64"/>
<feature type="domain" description="RRM" evidence="3">
    <location>
        <begin position="11"/>
        <end position="89"/>
    </location>
</feature>
<evidence type="ECO:0000313" key="5">
    <source>
        <dbReference type="Proteomes" id="UP000688137"/>
    </source>
</evidence>
<evidence type="ECO:0000256" key="1">
    <source>
        <dbReference type="ARBA" id="ARBA00022884"/>
    </source>
</evidence>
<dbReference type="CDD" id="cd00590">
    <property type="entry name" value="RRM_SF"/>
    <property type="match status" value="1"/>
</dbReference>
<accession>A0A8S1JW64</accession>